<sequence>MEKKRIVWNMWHTKMKKKEKSTNIRWNQTGEVRETLPPRQAPVHDVTYVNKRVLLADNNNMQLKANSLKFLDFMCACLKFQPQTFHKIKNVDTHPHPFIDLRYAADHLVITST</sequence>
<proteinExistence type="predicted"/>
<evidence type="ECO:0000313" key="1">
    <source>
        <dbReference type="EnsemblMetazoa" id="GPAI020204-PA"/>
    </source>
</evidence>
<dbReference type="AlphaFoldDB" id="A0A1A9ZNL5"/>
<dbReference type="Proteomes" id="UP000092445">
    <property type="component" value="Unassembled WGS sequence"/>
</dbReference>
<protein>
    <submittedName>
        <fullName evidence="1">Uncharacterized protein</fullName>
    </submittedName>
</protein>
<keyword evidence="2" id="KW-1185">Reference proteome</keyword>
<reference evidence="2" key="1">
    <citation type="submission" date="2014-03" db="EMBL/GenBank/DDBJ databases">
        <authorList>
            <person name="Aksoy S."/>
            <person name="Warren W."/>
            <person name="Wilson R.K."/>
        </authorList>
    </citation>
    <scope>NUCLEOTIDE SEQUENCE [LARGE SCALE GENOMIC DNA]</scope>
    <source>
        <strain evidence="2">IAEA</strain>
    </source>
</reference>
<name>A0A1A9ZNL5_GLOPL</name>
<organism evidence="1 2">
    <name type="scientific">Glossina pallidipes</name>
    <name type="common">Tsetse fly</name>
    <dbReference type="NCBI Taxonomy" id="7398"/>
    <lineage>
        <taxon>Eukaryota</taxon>
        <taxon>Metazoa</taxon>
        <taxon>Ecdysozoa</taxon>
        <taxon>Arthropoda</taxon>
        <taxon>Hexapoda</taxon>
        <taxon>Insecta</taxon>
        <taxon>Pterygota</taxon>
        <taxon>Neoptera</taxon>
        <taxon>Endopterygota</taxon>
        <taxon>Diptera</taxon>
        <taxon>Brachycera</taxon>
        <taxon>Muscomorpha</taxon>
        <taxon>Hippoboscoidea</taxon>
        <taxon>Glossinidae</taxon>
        <taxon>Glossina</taxon>
    </lineage>
</organism>
<dbReference type="EnsemblMetazoa" id="GPAI020204-RA">
    <property type="protein sequence ID" value="GPAI020204-PA"/>
    <property type="gene ID" value="GPAI020204"/>
</dbReference>
<evidence type="ECO:0000313" key="2">
    <source>
        <dbReference type="Proteomes" id="UP000092445"/>
    </source>
</evidence>
<accession>A0A1A9ZNL5</accession>
<reference evidence="1" key="2">
    <citation type="submission" date="2020-05" db="UniProtKB">
        <authorList>
            <consortium name="EnsemblMetazoa"/>
        </authorList>
    </citation>
    <scope>IDENTIFICATION</scope>
    <source>
        <strain evidence="1">IAEA</strain>
    </source>
</reference>
<dbReference type="VEuPathDB" id="VectorBase:GPAI020204"/>